<dbReference type="InterPro" id="IPR039800">
    <property type="entry name" value="MICU1/2/3"/>
</dbReference>
<dbReference type="Gene3D" id="1.10.238.10">
    <property type="entry name" value="EF-hand"/>
    <property type="match status" value="2"/>
</dbReference>
<evidence type="ECO:0000256" key="14">
    <source>
        <dbReference type="SAM" id="MobiDB-lite"/>
    </source>
</evidence>
<evidence type="ECO:0000259" key="16">
    <source>
        <dbReference type="PROSITE" id="PS50222"/>
    </source>
</evidence>
<organism evidence="17 18">
    <name type="scientific">Macrostomum lignano</name>
    <dbReference type="NCBI Taxonomy" id="282301"/>
    <lineage>
        <taxon>Eukaryota</taxon>
        <taxon>Metazoa</taxon>
        <taxon>Spiralia</taxon>
        <taxon>Lophotrochozoa</taxon>
        <taxon>Platyhelminthes</taxon>
        <taxon>Rhabditophora</taxon>
        <taxon>Macrostomorpha</taxon>
        <taxon>Macrostomida</taxon>
        <taxon>Macrostomidae</taxon>
        <taxon>Macrostomum</taxon>
    </lineage>
</organism>
<accession>A0A267EXV0</accession>
<evidence type="ECO:0000256" key="8">
    <source>
        <dbReference type="ARBA" id="ARBA00022837"/>
    </source>
</evidence>
<dbReference type="InterPro" id="IPR002048">
    <property type="entry name" value="EF_hand_dom"/>
</dbReference>
<proteinExistence type="inferred from homology"/>
<evidence type="ECO:0000256" key="6">
    <source>
        <dbReference type="ARBA" id="ARBA00022737"/>
    </source>
</evidence>
<evidence type="ECO:0000256" key="9">
    <source>
        <dbReference type="ARBA" id="ARBA00022946"/>
    </source>
</evidence>
<evidence type="ECO:0000256" key="5">
    <source>
        <dbReference type="ARBA" id="ARBA00022723"/>
    </source>
</evidence>
<evidence type="ECO:0000256" key="11">
    <source>
        <dbReference type="ARBA" id="ARBA00023128"/>
    </source>
</evidence>
<comment type="subcellular location">
    <subcellularLocation>
        <location evidence="1">Mitochondrion inner membrane</location>
    </subcellularLocation>
    <subcellularLocation>
        <location evidence="2">Mitochondrion intermembrane space</location>
    </subcellularLocation>
</comment>
<feature type="region of interest" description="Disordered" evidence="14">
    <location>
        <begin position="116"/>
        <end position="146"/>
    </location>
</feature>
<gene>
    <name evidence="17" type="ORF">BOX15_Mlig034018g1</name>
</gene>
<feature type="transmembrane region" description="Helical" evidence="15">
    <location>
        <begin position="79"/>
        <end position="104"/>
    </location>
</feature>
<evidence type="ECO:0000256" key="4">
    <source>
        <dbReference type="ARBA" id="ARBA00022568"/>
    </source>
</evidence>
<feature type="compositionally biased region" description="Basic and acidic residues" evidence="14">
    <location>
        <begin position="51"/>
        <end position="60"/>
    </location>
</feature>
<dbReference type="PANTHER" id="PTHR12294">
    <property type="entry name" value="EF HAND DOMAIN FAMILY A1,A2-RELATED"/>
    <property type="match status" value="1"/>
</dbReference>
<feature type="region of interest" description="Disordered" evidence="14">
    <location>
        <begin position="31"/>
        <end position="67"/>
    </location>
</feature>
<dbReference type="PROSITE" id="PS50222">
    <property type="entry name" value="EF_HAND_2"/>
    <property type="match status" value="2"/>
</dbReference>
<sequence>SSRMRSSIVSPVARASARLFVSKFSSTSDVAAAAASGAAGRGNQQQQQQEDQQHQKQQRPDEEDYDSEFNSKRNYRRMFATGAATVAAAALSALAAASWTGAFVQPRAEARMLKVTEEENPSGGGSGAEVAEAAGEGEEDEKPGKQRVGFRDRKIIAYEDRIRAYSTPDKIFRYFATLQRVEPDGSTQVLMTPADFVRSITPGVKQPEGLGLDAFQRYDPTKDELKLEVRPDSVFYTLGDKALISFSDYVFLLTVLSTAPRQFEIAFRMFDLNSDGNLDIEEFGRVQAILRDQSNVGKRHRDHSTTGNTLKAEMNTALATYFFGENGQGTLSVARMLEFQARLQRELNRIEFDRYQPDERDRISELSFARLLITYAGFSEAKKRKMLRRVREAFGKGDDEGEDDKAKASRGISFKQYVEFAQLLKCIADVDTALTFYHLAGAAIDKSTFKHVAVTVAGIQLDDHVLDVVFVLFDEDGDLHLSNKEFVSVMKHRMLRGLDRPMDTGLVRFLSALSTCAQNQVYGWFAKE</sequence>
<feature type="non-terminal residue" evidence="17">
    <location>
        <position position="1"/>
    </location>
</feature>
<evidence type="ECO:0000256" key="2">
    <source>
        <dbReference type="ARBA" id="ARBA00004569"/>
    </source>
</evidence>
<feature type="domain" description="EF-hand" evidence="16">
    <location>
        <begin position="258"/>
        <end position="293"/>
    </location>
</feature>
<dbReference type="PANTHER" id="PTHR12294:SF1">
    <property type="entry name" value="CALCIUM UPTAKE PROTEIN 1, MITOCHONDRIAL"/>
    <property type="match status" value="1"/>
</dbReference>
<dbReference type="EMBL" id="NIVC01001620">
    <property type="protein sequence ID" value="PAA65757.1"/>
    <property type="molecule type" value="Genomic_DNA"/>
</dbReference>
<evidence type="ECO:0000256" key="13">
    <source>
        <dbReference type="ARBA" id="ARBA00038333"/>
    </source>
</evidence>
<evidence type="ECO:0000313" key="17">
    <source>
        <dbReference type="EMBL" id="PAA65757.1"/>
    </source>
</evidence>
<dbReference type="Proteomes" id="UP000215902">
    <property type="component" value="Unassembled WGS sequence"/>
</dbReference>
<dbReference type="SMART" id="SM00054">
    <property type="entry name" value="EFh"/>
    <property type="match status" value="2"/>
</dbReference>
<dbReference type="GO" id="GO:0005509">
    <property type="term" value="F:calcium ion binding"/>
    <property type="evidence" value="ECO:0007669"/>
    <property type="project" value="InterPro"/>
</dbReference>
<comment type="similarity">
    <text evidence="13">Belongs to the MICU1 family. MICU1 subfamily.</text>
</comment>
<keyword evidence="7" id="KW-0999">Mitochondrion inner membrane</keyword>
<evidence type="ECO:0000256" key="3">
    <source>
        <dbReference type="ARBA" id="ARBA00022448"/>
    </source>
</evidence>
<keyword evidence="8" id="KW-0106">Calcium</keyword>
<dbReference type="AlphaFoldDB" id="A0A267EXV0"/>
<keyword evidence="5" id="KW-0479">Metal-binding</keyword>
<reference evidence="17 18" key="1">
    <citation type="submission" date="2017-06" db="EMBL/GenBank/DDBJ databases">
        <title>A platform for efficient transgenesis in Macrostomum lignano, a flatworm model organism for stem cell research.</title>
        <authorList>
            <person name="Berezikov E."/>
        </authorList>
    </citation>
    <scope>NUCLEOTIDE SEQUENCE [LARGE SCALE GENOMIC DNA]</scope>
    <source>
        <strain evidence="17">DV1</strain>
        <tissue evidence="17">Whole organism</tissue>
    </source>
</reference>
<comment type="caution">
    <text evidence="17">The sequence shown here is derived from an EMBL/GenBank/DDBJ whole genome shotgun (WGS) entry which is preliminary data.</text>
</comment>
<keyword evidence="12 15" id="KW-0472">Membrane</keyword>
<protein>
    <recommendedName>
        <fullName evidence="16">EF-hand domain-containing protein</fullName>
    </recommendedName>
</protein>
<evidence type="ECO:0000313" key="18">
    <source>
        <dbReference type="Proteomes" id="UP000215902"/>
    </source>
</evidence>
<keyword evidence="9" id="KW-0809">Transit peptide</keyword>
<dbReference type="OrthoDB" id="10056860at2759"/>
<keyword evidence="18" id="KW-1185">Reference proteome</keyword>
<dbReference type="GO" id="GO:0005758">
    <property type="term" value="C:mitochondrial intermembrane space"/>
    <property type="evidence" value="ECO:0007669"/>
    <property type="project" value="UniProtKB-SubCell"/>
</dbReference>
<keyword evidence="6" id="KW-0677">Repeat</keyword>
<dbReference type="CDD" id="cd15900">
    <property type="entry name" value="EFh_MICU"/>
    <property type="match status" value="1"/>
</dbReference>
<evidence type="ECO:0000256" key="1">
    <source>
        <dbReference type="ARBA" id="ARBA00004273"/>
    </source>
</evidence>
<dbReference type="SUPFAM" id="SSF47473">
    <property type="entry name" value="EF-hand"/>
    <property type="match status" value="2"/>
</dbReference>
<evidence type="ECO:0000256" key="10">
    <source>
        <dbReference type="ARBA" id="ARBA00023065"/>
    </source>
</evidence>
<keyword evidence="15" id="KW-1133">Transmembrane helix</keyword>
<dbReference type="InterPro" id="IPR011992">
    <property type="entry name" value="EF-hand-dom_pair"/>
</dbReference>
<dbReference type="InterPro" id="IPR018247">
    <property type="entry name" value="EF_Hand_1_Ca_BS"/>
</dbReference>
<feature type="compositionally biased region" description="Low complexity" evidence="14">
    <location>
        <begin position="31"/>
        <end position="50"/>
    </location>
</feature>
<evidence type="ECO:0000256" key="15">
    <source>
        <dbReference type="SAM" id="Phobius"/>
    </source>
</evidence>
<dbReference type="PROSITE" id="PS00018">
    <property type="entry name" value="EF_HAND_1"/>
    <property type="match status" value="1"/>
</dbReference>
<dbReference type="STRING" id="282301.A0A267EXV0"/>
<keyword evidence="4" id="KW-0109">Calcium transport</keyword>
<keyword evidence="11" id="KW-0496">Mitochondrion</keyword>
<dbReference type="GO" id="GO:0036444">
    <property type="term" value="P:calcium import into the mitochondrion"/>
    <property type="evidence" value="ECO:0007669"/>
    <property type="project" value="UniProtKB-ARBA"/>
</dbReference>
<dbReference type="GO" id="GO:0051560">
    <property type="term" value="P:mitochondrial calcium ion homeostasis"/>
    <property type="evidence" value="ECO:0007669"/>
    <property type="project" value="TreeGrafter"/>
</dbReference>
<evidence type="ECO:0000256" key="7">
    <source>
        <dbReference type="ARBA" id="ARBA00022792"/>
    </source>
</evidence>
<keyword evidence="3" id="KW-0813">Transport</keyword>
<keyword evidence="15" id="KW-0812">Transmembrane</keyword>
<feature type="domain" description="EF-hand" evidence="16">
    <location>
        <begin position="461"/>
        <end position="496"/>
    </location>
</feature>
<keyword evidence="10" id="KW-0406">Ion transport</keyword>
<name>A0A267EXV0_9PLAT</name>
<dbReference type="GO" id="GO:1990246">
    <property type="term" value="C:uniplex complex"/>
    <property type="evidence" value="ECO:0007669"/>
    <property type="project" value="TreeGrafter"/>
</dbReference>
<evidence type="ECO:0000256" key="12">
    <source>
        <dbReference type="ARBA" id="ARBA00023136"/>
    </source>
</evidence>